<protein>
    <recommendedName>
        <fullName evidence="3">RING-type domain-containing protein</fullName>
    </recommendedName>
</protein>
<evidence type="ECO:0000256" key="2">
    <source>
        <dbReference type="SAM" id="MobiDB-lite"/>
    </source>
</evidence>
<accession>A0A8H3FSQ8</accession>
<evidence type="ECO:0000313" key="4">
    <source>
        <dbReference type="EMBL" id="CAF9928397.1"/>
    </source>
</evidence>
<keyword evidence="5" id="KW-1185">Reference proteome</keyword>
<dbReference type="InterPro" id="IPR013083">
    <property type="entry name" value="Znf_RING/FYVE/PHD"/>
</dbReference>
<evidence type="ECO:0000313" key="5">
    <source>
        <dbReference type="Proteomes" id="UP000664203"/>
    </source>
</evidence>
<sequence length="263" mass="30665">MSSFSGLPNVGSLIPSIDNAFIKFEEIPLGRKTCDVCGDFFSITRDLKDCPVGLPCRHVHCFGCTWTWLHRNHACPECDIEYTDIRPICVALEREAYLCRHQGFAPLGQSQVEPLFSAKDVADFMDAEDDEATAAGPRTSDVRELFNTPTLDLEAEMTPEQLRTDRGNQLDWQTMYEQQLRKENNRREERNRRNLARHHKKHAQETSSQRAERLERKRIYQRNYQANQTEEQRAKRLETARKGRLARRARQTEDEREKRLAEA</sequence>
<keyword evidence="1" id="KW-0479">Metal-binding</keyword>
<feature type="compositionally biased region" description="Basic and acidic residues" evidence="2">
    <location>
        <begin position="179"/>
        <end position="192"/>
    </location>
</feature>
<feature type="domain" description="RING-type" evidence="3">
    <location>
        <begin position="34"/>
        <end position="79"/>
    </location>
</feature>
<dbReference type="EMBL" id="CAJPDR010000250">
    <property type="protein sequence ID" value="CAF9928397.1"/>
    <property type="molecule type" value="Genomic_DNA"/>
</dbReference>
<feature type="compositionally biased region" description="Basic and acidic residues" evidence="2">
    <location>
        <begin position="250"/>
        <end position="263"/>
    </location>
</feature>
<dbReference type="AlphaFoldDB" id="A0A8H3FSQ8"/>
<feature type="compositionally biased region" description="Basic residues" evidence="2">
    <location>
        <begin position="193"/>
        <end position="202"/>
    </location>
</feature>
<gene>
    <name evidence="4" type="ORF">ALECFALPRED_004048</name>
</gene>
<evidence type="ECO:0000259" key="3">
    <source>
        <dbReference type="PROSITE" id="PS50089"/>
    </source>
</evidence>
<dbReference type="OrthoDB" id="8062037at2759"/>
<reference evidence="4" key="1">
    <citation type="submission" date="2021-03" db="EMBL/GenBank/DDBJ databases">
        <authorList>
            <person name="Tagirdzhanova G."/>
        </authorList>
    </citation>
    <scope>NUCLEOTIDE SEQUENCE</scope>
</reference>
<dbReference type="Proteomes" id="UP000664203">
    <property type="component" value="Unassembled WGS sequence"/>
</dbReference>
<feature type="compositionally biased region" description="Basic and acidic residues" evidence="2">
    <location>
        <begin position="230"/>
        <end position="241"/>
    </location>
</feature>
<feature type="region of interest" description="Disordered" evidence="2">
    <location>
        <begin position="150"/>
        <end position="263"/>
    </location>
</feature>
<name>A0A8H3FSQ8_9LECA</name>
<dbReference type="SUPFAM" id="SSF57850">
    <property type="entry name" value="RING/U-box"/>
    <property type="match status" value="1"/>
</dbReference>
<dbReference type="PROSITE" id="PS50089">
    <property type="entry name" value="ZF_RING_2"/>
    <property type="match status" value="1"/>
</dbReference>
<dbReference type="GO" id="GO:0008270">
    <property type="term" value="F:zinc ion binding"/>
    <property type="evidence" value="ECO:0007669"/>
    <property type="project" value="UniProtKB-KW"/>
</dbReference>
<dbReference type="InterPro" id="IPR001841">
    <property type="entry name" value="Znf_RING"/>
</dbReference>
<comment type="caution">
    <text evidence="4">The sequence shown here is derived from an EMBL/GenBank/DDBJ whole genome shotgun (WGS) entry which is preliminary data.</text>
</comment>
<dbReference type="Gene3D" id="3.30.40.10">
    <property type="entry name" value="Zinc/RING finger domain, C3HC4 (zinc finger)"/>
    <property type="match status" value="1"/>
</dbReference>
<keyword evidence="1" id="KW-0862">Zinc</keyword>
<evidence type="ECO:0000256" key="1">
    <source>
        <dbReference type="PROSITE-ProRule" id="PRU00175"/>
    </source>
</evidence>
<keyword evidence="1" id="KW-0863">Zinc-finger</keyword>
<organism evidence="4 5">
    <name type="scientific">Alectoria fallacina</name>
    <dbReference type="NCBI Taxonomy" id="1903189"/>
    <lineage>
        <taxon>Eukaryota</taxon>
        <taxon>Fungi</taxon>
        <taxon>Dikarya</taxon>
        <taxon>Ascomycota</taxon>
        <taxon>Pezizomycotina</taxon>
        <taxon>Lecanoromycetes</taxon>
        <taxon>OSLEUM clade</taxon>
        <taxon>Lecanoromycetidae</taxon>
        <taxon>Lecanorales</taxon>
        <taxon>Lecanorineae</taxon>
        <taxon>Parmeliaceae</taxon>
        <taxon>Alectoria</taxon>
    </lineage>
</organism>
<proteinExistence type="predicted"/>